<feature type="domain" description="TadE-like" evidence="2">
    <location>
        <begin position="9"/>
        <end position="51"/>
    </location>
</feature>
<protein>
    <recommendedName>
        <fullName evidence="2">TadE-like domain-containing protein</fullName>
    </recommendedName>
</protein>
<evidence type="ECO:0000313" key="4">
    <source>
        <dbReference type="Proteomes" id="UP001500187"/>
    </source>
</evidence>
<dbReference type="RefSeq" id="WP_251379050.1">
    <property type="nucleotide sequence ID" value="NZ_BAABKP010000001.1"/>
</dbReference>
<keyword evidence="1" id="KW-0472">Membrane</keyword>
<name>A0ABP9B761_9MICC</name>
<evidence type="ECO:0000256" key="1">
    <source>
        <dbReference type="SAM" id="Phobius"/>
    </source>
</evidence>
<evidence type="ECO:0000313" key="3">
    <source>
        <dbReference type="EMBL" id="GAA4791450.1"/>
    </source>
</evidence>
<keyword evidence="4" id="KW-1185">Reference proteome</keyword>
<dbReference type="EMBL" id="BAABKP010000001">
    <property type="protein sequence ID" value="GAA4791450.1"/>
    <property type="molecule type" value="Genomic_DNA"/>
</dbReference>
<reference evidence="4" key="1">
    <citation type="journal article" date="2019" name="Int. J. Syst. Evol. Microbiol.">
        <title>The Global Catalogue of Microorganisms (GCM) 10K type strain sequencing project: providing services to taxonomists for standard genome sequencing and annotation.</title>
        <authorList>
            <consortium name="The Broad Institute Genomics Platform"/>
            <consortium name="The Broad Institute Genome Sequencing Center for Infectious Disease"/>
            <person name="Wu L."/>
            <person name="Ma J."/>
        </authorList>
    </citation>
    <scope>NUCLEOTIDE SEQUENCE [LARGE SCALE GENOMIC DNA]</scope>
    <source>
        <strain evidence="4">JCM 18541</strain>
    </source>
</reference>
<dbReference type="Proteomes" id="UP001500187">
    <property type="component" value="Unassembled WGS sequence"/>
</dbReference>
<proteinExistence type="predicted"/>
<dbReference type="Pfam" id="PF07811">
    <property type="entry name" value="TadE"/>
    <property type="match status" value="1"/>
</dbReference>
<gene>
    <name evidence="3" type="ORF">GCM10023352_06970</name>
</gene>
<keyword evidence="1" id="KW-0812">Transmembrane</keyword>
<accession>A0ABP9B761</accession>
<organism evidence="3 4">
    <name type="scientific">Rothia endophytica</name>
    <dbReference type="NCBI Taxonomy" id="1324766"/>
    <lineage>
        <taxon>Bacteria</taxon>
        <taxon>Bacillati</taxon>
        <taxon>Actinomycetota</taxon>
        <taxon>Actinomycetes</taxon>
        <taxon>Micrococcales</taxon>
        <taxon>Micrococcaceae</taxon>
        <taxon>Rothia</taxon>
    </lineage>
</organism>
<feature type="transmembrane region" description="Helical" evidence="1">
    <location>
        <begin position="15"/>
        <end position="37"/>
    </location>
</feature>
<evidence type="ECO:0000259" key="2">
    <source>
        <dbReference type="Pfam" id="PF07811"/>
    </source>
</evidence>
<dbReference type="InterPro" id="IPR012495">
    <property type="entry name" value="TadE-like_dom"/>
</dbReference>
<keyword evidence="1" id="KW-1133">Transmembrane helix</keyword>
<sequence length="126" mass="13539">MVREDLQKGNATAEFVMVSAMVVLLFLGVLQIAFAMFTKNVVQDAASQGARYGALLDRQPEDGGARAVELLYSVLPDSYQADVTTGITDWQGVPAVEVRIQAPVPLLGPFGFVSSWEVTGHAVVQQ</sequence>
<comment type="caution">
    <text evidence="3">The sequence shown here is derived from an EMBL/GenBank/DDBJ whole genome shotgun (WGS) entry which is preliminary data.</text>
</comment>